<accession>A0AAN6QJ48</accession>
<evidence type="ECO:0000313" key="3">
    <source>
        <dbReference type="Proteomes" id="UP001302812"/>
    </source>
</evidence>
<feature type="region of interest" description="Disordered" evidence="1">
    <location>
        <begin position="66"/>
        <end position="128"/>
    </location>
</feature>
<keyword evidence="3" id="KW-1185">Reference proteome</keyword>
<dbReference type="RefSeq" id="XP_064668483.1">
    <property type="nucleotide sequence ID" value="XM_064815542.1"/>
</dbReference>
<feature type="compositionally biased region" description="Low complexity" evidence="1">
    <location>
        <begin position="37"/>
        <end position="48"/>
    </location>
</feature>
<reference evidence="2" key="2">
    <citation type="submission" date="2023-05" db="EMBL/GenBank/DDBJ databases">
        <authorList>
            <consortium name="Lawrence Berkeley National Laboratory"/>
            <person name="Steindorff A."/>
            <person name="Hensen N."/>
            <person name="Bonometti L."/>
            <person name="Westerberg I."/>
            <person name="Brannstrom I.O."/>
            <person name="Guillou S."/>
            <person name="Cros-Aarteil S."/>
            <person name="Calhoun S."/>
            <person name="Haridas S."/>
            <person name="Kuo A."/>
            <person name="Mondo S."/>
            <person name="Pangilinan J."/>
            <person name="Riley R."/>
            <person name="Labutti K."/>
            <person name="Andreopoulos B."/>
            <person name="Lipzen A."/>
            <person name="Chen C."/>
            <person name="Yanf M."/>
            <person name="Daum C."/>
            <person name="Ng V."/>
            <person name="Clum A."/>
            <person name="Ohm R."/>
            <person name="Martin F."/>
            <person name="Silar P."/>
            <person name="Natvig D."/>
            <person name="Lalanne C."/>
            <person name="Gautier V."/>
            <person name="Ament-Velasquez S.L."/>
            <person name="Kruys A."/>
            <person name="Hutchinson M.I."/>
            <person name="Powell A.J."/>
            <person name="Barry K."/>
            <person name="Miller A.N."/>
            <person name="Grigoriev I.V."/>
            <person name="Debuchy R."/>
            <person name="Gladieux P."/>
            <person name="Thoren M.H."/>
            <person name="Johannesson H."/>
        </authorList>
    </citation>
    <scope>NUCLEOTIDE SEQUENCE</scope>
    <source>
        <strain evidence="2">CBS 508.74</strain>
    </source>
</reference>
<comment type="caution">
    <text evidence="2">The sequence shown here is derived from an EMBL/GenBank/DDBJ whole genome shotgun (WGS) entry which is preliminary data.</text>
</comment>
<proteinExistence type="predicted"/>
<name>A0AAN6QJ48_9PEZI</name>
<reference evidence="2" key="1">
    <citation type="journal article" date="2023" name="Mol. Phylogenet. Evol.">
        <title>Genome-scale phylogeny and comparative genomics of the fungal order Sordariales.</title>
        <authorList>
            <person name="Hensen N."/>
            <person name="Bonometti L."/>
            <person name="Westerberg I."/>
            <person name="Brannstrom I.O."/>
            <person name="Guillou S."/>
            <person name="Cros-Aarteil S."/>
            <person name="Calhoun S."/>
            <person name="Haridas S."/>
            <person name="Kuo A."/>
            <person name="Mondo S."/>
            <person name="Pangilinan J."/>
            <person name="Riley R."/>
            <person name="LaButti K."/>
            <person name="Andreopoulos B."/>
            <person name="Lipzen A."/>
            <person name="Chen C."/>
            <person name="Yan M."/>
            <person name="Daum C."/>
            <person name="Ng V."/>
            <person name="Clum A."/>
            <person name="Steindorff A."/>
            <person name="Ohm R.A."/>
            <person name="Martin F."/>
            <person name="Silar P."/>
            <person name="Natvig D.O."/>
            <person name="Lalanne C."/>
            <person name="Gautier V."/>
            <person name="Ament-Velasquez S.L."/>
            <person name="Kruys A."/>
            <person name="Hutchinson M.I."/>
            <person name="Powell A.J."/>
            <person name="Barry K."/>
            <person name="Miller A.N."/>
            <person name="Grigoriev I.V."/>
            <person name="Debuchy R."/>
            <person name="Gladieux P."/>
            <person name="Hiltunen Thoren M."/>
            <person name="Johannesson H."/>
        </authorList>
    </citation>
    <scope>NUCLEOTIDE SEQUENCE</scope>
    <source>
        <strain evidence="2">CBS 508.74</strain>
    </source>
</reference>
<dbReference type="Proteomes" id="UP001302812">
    <property type="component" value="Unassembled WGS sequence"/>
</dbReference>
<dbReference type="AlphaFoldDB" id="A0AAN6QJ48"/>
<evidence type="ECO:0000313" key="2">
    <source>
        <dbReference type="EMBL" id="KAK4110913.1"/>
    </source>
</evidence>
<gene>
    <name evidence="2" type="ORF">N656DRAFT_781222</name>
</gene>
<feature type="compositionally biased region" description="Polar residues" evidence="1">
    <location>
        <begin position="68"/>
        <end position="101"/>
    </location>
</feature>
<sequence length="185" mass="19866">MCWWYDLRRNATVATGMVPEWRRVIRGAGPAQEWKHQGQTAQTTQTQQAVQAATASAFSSLPVDDKSLSISRNPQLPVTTLNSSSSNHTKASKISNPQTFNQEHTNHTHTSTSTQTQPSKCPANATAAALPRPATAALAALAPAATKTCHFVENPHTSWLSFSLGKFGLCTLFARSSPALLPATQ</sequence>
<organism evidence="2 3">
    <name type="scientific">Canariomyces notabilis</name>
    <dbReference type="NCBI Taxonomy" id="2074819"/>
    <lineage>
        <taxon>Eukaryota</taxon>
        <taxon>Fungi</taxon>
        <taxon>Dikarya</taxon>
        <taxon>Ascomycota</taxon>
        <taxon>Pezizomycotina</taxon>
        <taxon>Sordariomycetes</taxon>
        <taxon>Sordariomycetidae</taxon>
        <taxon>Sordariales</taxon>
        <taxon>Chaetomiaceae</taxon>
        <taxon>Canariomyces</taxon>
    </lineage>
</organism>
<feature type="compositionally biased region" description="Low complexity" evidence="1">
    <location>
        <begin position="108"/>
        <end position="128"/>
    </location>
</feature>
<evidence type="ECO:0000256" key="1">
    <source>
        <dbReference type="SAM" id="MobiDB-lite"/>
    </source>
</evidence>
<dbReference type="EMBL" id="MU853348">
    <property type="protein sequence ID" value="KAK4110913.1"/>
    <property type="molecule type" value="Genomic_DNA"/>
</dbReference>
<dbReference type="GeneID" id="89939667"/>
<feature type="region of interest" description="Disordered" evidence="1">
    <location>
        <begin position="29"/>
        <end position="48"/>
    </location>
</feature>
<protein>
    <submittedName>
        <fullName evidence="2">Uncharacterized protein</fullName>
    </submittedName>
</protein>